<dbReference type="SUPFAM" id="SSF53850">
    <property type="entry name" value="Periplasmic binding protein-like II"/>
    <property type="match status" value="1"/>
</dbReference>
<dbReference type="GO" id="GO:0030288">
    <property type="term" value="C:outer membrane-bounded periplasmic space"/>
    <property type="evidence" value="ECO:0007669"/>
    <property type="project" value="TreeGrafter"/>
</dbReference>
<dbReference type="PANTHER" id="PTHR30006:SF3">
    <property type="entry name" value="THIAMINE-BINDING PERIPLASMIC PROTEIN"/>
    <property type="match status" value="1"/>
</dbReference>
<dbReference type="GO" id="GO:0015888">
    <property type="term" value="P:thiamine transport"/>
    <property type="evidence" value="ECO:0007669"/>
    <property type="project" value="TreeGrafter"/>
</dbReference>
<sequence>MNDTSFLRDAIESALDRTANRPVQRRQLLGVLAAMGLVSAGPAVAQTRRLVVCNWGGDALRHQPTAWGIPFERQSGIKVEFDGGGPSFGKIRTMVESRNVVWDVCDANLAAALNLGRRGYLEPIDWSRVDKAKVRPGFYNEWGVSHFLYSFVLTYDRRRYGDNPPKTWADFWNVKDFPGTRTLPDRILGALEGALMADGVAADWAQIYPIDERRALDKIREIKANTVFWKSGAESQQLMRQGEASMGMIWHTRSVVLRRERGSRIDFTWNQGVLIPAGWLVPKGNPAGKVAFDFIAATQSPESQVELLRLMGNGPANPAASALVPADLKPDNPTDDANMAVQILADADWHAENQDRVYNDYIKVITG</sequence>
<dbReference type="EMBL" id="CP039690">
    <property type="protein sequence ID" value="QCI66105.1"/>
    <property type="molecule type" value="Genomic_DNA"/>
</dbReference>
<evidence type="ECO:0000256" key="2">
    <source>
        <dbReference type="ARBA" id="ARBA00008520"/>
    </source>
</evidence>
<evidence type="ECO:0000256" key="1">
    <source>
        <dbReference type="ARBA" id="ARBA00004418"/>
    </source>
</evidence>
<keyword evidence="4" id="KW-0732">Signal</keyword>
<dbReference type="CDD" id="cd13589">
    <property type="entry name" value="PBP2_polyamine_RpCGA009"/>
    <property type="match status" value="1"/>
</dbReference>
<dbReference type="Pfam" id="PF13416">
    <property type="entry name" value="SBP_bac_8"/>
    <property type="match status" value="1"/>
</dbReference>
<name>A0A4D7B4H5_9HYPH</name>
<dbReference type="InterPro" id="IPR006059">
    <property type="entry name" value="SBP"/>
</dbReference>
<reference evidence="6 7" key="1">
    <citation type="submission" date="2019-04" db="EMBL/GenBank/DDBJ databases">
        <title>Phreatobacter aquaticus sp. nov.</title>
        <authorList>
            <person name="Choi A."/>
        </authorList>
    </citation>
    <scope>NUCLEOTIDE SEQUENCE [LARGE SCALE GENOMIC DNA]</scope>
    <source>
        <strain evidence="6 7">KCTC 52518</strain>
    </source>
</reference>
<comment type="similarity">
    <text evidence="2">Belongs to the bacterial solute-binding protein 1 family.</text>
</comment>
<gene>
    <name evidence="6" type="ORF">E8M01_18960</name>
</gene>
<dbReference type="Proteomes" id="UP000298781">
    <property type="component" value="Chromosome"/>
</dbReference>
<dbReference type="AlphaFoldDB" id="A0A4D7B4H5"/>
<keyword evidence="3" id="KW-0813">Transport</keyword>
<dbReference type="PANTHER" id="PTHR30006">
    <property type="entry name" value="THIAMINE-BINDING PERIPLASMIC PROTEIN-RELATED"/>
    <property type="match status" value="1"/>
</dbReference>
<dbReference type="GO" id="GO:0030975">
    <property type="term" value="F:thiamine binding"/>
    <property type="evidence" value="ECO:0007669"/>
    <property type="project" value="TreeGrafter"/>
</dbReference>
<organism evidence="6 7">
    <name type="scientific">Phreatobacter stygius</name>
    <dbReference type="NCBI Taxonomy" id="1940610"/>
    <lineage>
        <taxon>Bacteria</taxon>
        <taxon>Pseudomonadati</taxon>
        <taxon>Pseudomonadota</taxon>
        <taxon>Alphaproteobacteria</taxon>
        <taxon>Hyphomicrobiales</taxon>
        <taxon>Phreatobacteraceae</taxon>
        <taxon>Phreatobacter</taxon>
    </lineage>
</organism>
<dbReference type="Gene3D" id="3.40.190.10">
    <property type="entry name" value="Periplasmic binding protein-like II"/>
    <property type="match status" value="2"/>
</dbReference>
<dbReference type="OrthoDB" id="9815444at2"/>
<protein>
    <submittedName>
        <fullName evidence="6">ABC transporter substrate-binding protein</fullName>
    </submittedName>
</protein>
<proteinExistence type="inferred from homology"/>
<keyword evidence="7" id="KW-1185">Reference proteome</keyword>
<evidence type="ECO:0000256" key="3">
    <source>
        <dbReference type="ARBA" id="ARBA00022448"/>
    </source>
</evidence>
<accession>A0A4D7B4H5</accession>
<keyword evidence="5" id="KW-0574">Periplasm</keyword>
<evidence type="ECO:0000256" key="5">
    <source>
        <dbReference type="ARBA" id="ARBA00022764"/>
    </source>
</evidence>
<dbReference type="RefSeq" id="WP_136961551.1">
    <property type="nucleotide sequence ID" value="NZ_CP039690.1"/>
</dbReference>
<evidence type="ECO:0000256" key="4">
    <source>
        <dbReference type="ARBA" id="ARBA00022729"/>
    </source>
</evidence>
<evidence type="ECO:0000313" key="7">
    <source>
        <dbReference type="Proteomes" id="UP000298781"/>
    </source>
</evidence>
<dbReference type="KEGG" id="pstg:E8M01_18960"/>
<evidence type="ECO:0000313" key="6">
    <source>
        <dbReference type="EMBL" id="QCI66105.1"/>
    </source>
</evidence>
<comment type="subcellular location">
    <subcellularLocation>
        <location evidence="1">Periplasm</location>
    </subcellularLocation>
</comment>
<dbReference type="GO" id="GO:0030976">
    <property type="term" value="F:thiamine pyrophosphate binding"/>
    <property type="evidence" value="ECO:0007669"/>
    <property type="project" value="TreeGrafter"/>
</dbReference>